<dbReference type="CDD" id="cd02440">
    <property type="entry name" value="AdoMet_MTases"/>
    <property type="match status" value="1"/>
</dbReference>
<dbReference type="InterPro" id="IPR013216">
    <property type="entry name" value="Methyltransf_11"/>
</dbReference>
<evidence type="ECO:0000259" key="1">
    <source>
        <dbReference type="Pfam" id="PF08241"/>
    </source>
</evidence>
<dbReference type="GO" id="GO:0008757">
    <property type="term" value="F:S-adenosylmethionine-dependent methyltransferase activity"/>
    <property type="evidence" value="ECO:0007669"/>
    <property type="project" value="InterPro"/>
</dbReference>
<dbReference type="Gene3D" id="3.40.50.150">
    <property type="entry name" value="Vaccinia Virus protein VP39"/>
    <property type="match status" value="1"/>
</dbReference>
<organism evidence="2 3">
    <name type="scientific">Shewanella salipaludis</name>
    <dbReference type="NCBI Taxonomy" id="2723052"/>
    <lineage>
        <taxon>Bacteria</taxon>
        <taxon>Pseudomonadati</taxon>
        <taxon>Pseudomonadota</taxon>
        <taxon>Gammaproteobacteria</taxon>
        <taxon>Alteromonadales</taxon>
        <taxon>Shewanellaceae</taxon>
        <taxon>Shewanella</taxon>
    </lineage>
</organism>
<protein>
    <submittedName>
        <fullName evidence="2">Class I SAM-dependent methyltransferase</fullName>
    </submittedName>
</protein>
<dbReference type="Proteomes" id="UP000737113">
    <property type="component" value="Unassembled WGS sequence"/>
</dbReference>
<dbReference type="InterPro" id="IPR050508">
    <property type="entry name" value="Methyltransf_Superfamily"/>
</dbReference>
<sequence length="202" mass="22910">MKLNRLETYLVAHPWRHWLQARLEAPLLLSLFEGDVGPVPAALEIGCGFGQGIDIIRRRFGAMHVSAIDLDPQMVAAARARHPGCDWLDVRQGNACELAFADNSFDMVFDFAVLHHVPDWQRAVDEVARVLRPGGYFVIEDLYRAVICNPLSRRLFVHPQHNRFDHGDILRQLMLAGFEIVKARNLLQLAGMVLARKRTPNN</sequence>
<keyword evidence="2" id="KW-0808">Transferase</keyword>
<dbReference type="SUPFAM" id="SSF53335">
    <property type="entry name" value="S-adenosyl-L-methionine-dependent methyltransferases"/>
    <property type="match status" value="1"/>
</dbReference>
<gene>
    <name evidence="2" type="ORF">HC757_00490</name>
</gene>
<dbReference type="InterPro" id="IPR029063">
    <property type="entry name" value="SAM-dependent_MTases_sf"/>
</dbReference>
<evidence type="ECO:0000313" key="3">
    <source>
        <dbReference type="Proteomes" id="UP000737113"/>
    </source>
</evidence>
<dbReference type="GO" id="GO:0032259">
    <property type="term" value="P:methylation"/>
    <property type="evidence" value="ECO:0007669"/>
    <property type="project" value="UniProtKB-KW"/>
</dbReference>
<dbReference type="EMBL" id="JAAXYH010000001">
    <property type="protein sequence ID" value="NMH63663.1"/>
    <property type="molecule type" value="Genomic_DNA"/>
</dbReference>
<proteinExistence type="predicted"/>
<keyword evidence="3" id="KW-1185">Reference proteome</keyword>
<evidence type="ECO:0000313" key="2">
    <source>
        <dbReference type="EMBL" id="NMH63663.1"/>
    </source>
</evidence>
<reference evidence="2" key="1">
    <citation type="submission" date="2020-04" db="EMBL/GenBank/DDBJ databases">
        <title>Description of Shewanella salipaludis sp. nov., isolated from a salt marsh.</title>
        <authorList>
            <person name="Park S."/>
            <person name="Yoon J.-H."/>
        </authorList>
    </citation>
    <scope>NUCLEOTIDE SEQUENCE</scope>
    <source>
        <strain evidence="2">SHSM-M6</strain>
    </source>
</reference>
<name>A0A972FPD6_9GAMM</name>
<dbReference type="PANTHER" id="PTHR42912:SF93">
    <property type="entry name" value="N6-ADENOSINE-METHYLTRANSFERASE TMT1A"/>
    <property type="match status" value="1"/>
</dbReference>
<dbReference type="AlphaFoldDB" id="A0A972FPD6"/>
<comment type="caution">
    <text evidence="2">The sequence shown here is derived from an EMBL/GenBank/DDBJ whole genome shotgun (WGS) entry which is preliminary data.</text>
</comment>
<dbReference type="PANTHER" id="PTHR42912">
    <property type="entry name" value="METHYLTRANSFERASE"/>
    <property type="match status" value="1"/>
</dbReference>
<feature type="domain" description="Methyltransferase type 11" evidence="1">
    <location>
        <begin position="43"/>
        <end position="139"/>
    </location>
</feature>
<accession>A0A972FPD6</accession>
<keyword evidence="2" id="KW-0489">Methyltransferase</keyword>
<dbReference type="Pfam" id="PF08241">
    <property type="entry name" value="Methyltransf_11"/>
    <property type="match status" value="1"/>
</dbReference>
<dbReference type="RefSeq" id="WP_169562305.1">
    <property type="nucleotide sequence ID" value="NZ_JAAXYH010000001.1"/>
</dbReference>